<dbReference type="Gene3D" id="3.30.2310.20">
    <property type="entry name" value="RelE-like"/>
    <property type="match status" value="1"/>
</dbReference>
<dbReference type="Pfam" id="PF15738">
    <property type="entry name" value="YafQ_toxin"/>
    <property type="match status" value="1"/>
</dbReference>
<dbReference type="EMBL" id="MHCX01000055">
    <property type="protein sequence ID" value="OGY28312.1"/>
    <property type="molecule type" value="Genomic_DNA"/>
</dbReference>
<comment type="caution">
    <text evidence="2">The sequence shown here is derived from an EMBL/GenBank/DDBJ whole genome shotgun (WGS) entry which is preliminary data.</text>
</comment>
<gene>
    <name evidence="2" type="ORF">A3J50_02100</name>
</gene>
<accession>A0A1G1WKR8</accession>
<dbReference type="Proteomes" id="UP000177821">
    <property type="component" value="Unassembled WGS sequence"/>
</dbReference>
<dbReference type="InterPro" id="IPR035093">
    <property type="entry name" value="RelE/ParE_toxin_dom_sf"/>
</dbReference>
<evidence type="ECO:0000256" key="1">
    <source>
        <dbReference type="ARBA" id="ARBA00022649"/>
    </source>
</evidence>
<sequence length="87" mass="10249">MKIKRTPKFKRSYKERIAIKPSLVKELEDSLQLFIESPSNPLLKDHPLVEEKFGLRSFSVNQEIRIVYQKTKNGLTLYDIGTHKQVY</sequence>
<evidence type="ECO:0000313" key="2">
    <source>
        <dbReference type="EMBL" id="OGY28312.1"/>
    </source>
</evidence>
<evidence type="ECO:0008006" key="4">
    <source>
        <dbReference type="Google" id="ProtNLM"/>
    </source>
</evidence>
<dbReference type="InterPro" id="IPR004386">
    <property type="entry name" value="Toxin_YafQ-like"/>
</dbReference>
<organism evidence="2 3">
    <name type="scientific">Candidatus Woykebacteria bacterium RIFCSPHIGHO2_02_FULL_43_16b</name>
    <dbReference type="NCBI Taxonomy" id="1802601"/>
    <lineage>
        <taxon>Bacteria</taxon>
        <taxon>Candidatus Woykeibacteriota</taxon>
    </lineage>
</organism>
<reference evidence="2 3" key="1">
    <citation type="journal article" date="2016" name="Nat. Commun.">
        <title>Thousands of microbial genomes shed light on interconnected biogeochemical processes in an aquifer system.</title>
        <authorList>
            <person name="Anantharaman K."/>
            <person name="Brown C.T."/>
            <person name="Hug L.A."/>
            <person name="Sharon I."/>
            <person name="Castelle C.J."/>
            <person name="Probst A.J."/>
            <person name="Thomas B.C."/>
            <person name="Singh A."/>
            <person name="Wilkins M.J."/>
            <person name="Karaoz U."/>
            <person name="Brodie E.L."/>
            <person name="Williams K.H."/>
            <person name="Hubbard S.S."/>
            <person name="Banfield J.F."/>
        </authorList>
    </citation>
    <scope>NUCLEOTIDE SEQUENCE [LARGE SCALE GENOMIC DNA]</scope>
</reference>
<keyword evidence="1" id="KW-1277">Toxin-antitoxin system</keyword>
<protein>
    <recommendedName>
        <fullName evidence="4">Type II toxin-antitoxin system mRNA interferase toxin, RelE/StbE family</fullName>
    </recommendedName>
</protein>
<proteinExistence type="predicted"/>
<evidence type="ECO:0000313" key="3">
    <source>
        <dbReference type="Proteomes" id="UP000177821"/>
    </source>
</evidence>
<dbReference type="NCBIfam" id="TIGR02385">
    <property type="entry name" value="RelE_StbE"/>
    <property type="match status" value="1"/>
</dbReference>
<name>A0A1G1WKR8_9BACT</name>
<dbReference type="SUPFAM" id="SSF143011">
    <property type="entry name" value="RelE-like"/>
    <property type="match status" value="1"/>
</dbReference>
<dbReference type="InterPro" id="IPR007712">
    <property type="entry name" value="RelE/ParE_toxin"/>
</dbReference>
<dbReference type="AlphaFoldDB" id="A0A1G1WKR8"/>